<sequence length="175" mass="19393">MNLKSFGCGGKRQLKYCKSKALLNAYLDTFLPYGEILPYLVCKGMLNEMGTEQKRSYRDGKGMGRKHTNSRVRENNAKVVIDDLHSRIVECPNEGIESGGGQHEMKPPSSKRERTAADTREAHSVETCTKNGGQCAARSYWMHGSTKVCTRVVIASSGPYSDSHACQLYIDLALL</sequence>
<dbReference type="AlphaFoldDB" id="A0AAD6RVZ1"/>
<evidence type="ECO:0000256" key="1">
    <source>
        <dbReference type="SAM" id="MobiDB-lite"/>
    </source>
</evidence>
<reference evidence="2" key="1">
    <citation type="submission" date="2023-03" db="EMBL/GenBank/DDBJ databases">
        <title>Massive genome expansion in bonnet fungi (Mycena s.s.) driven by repeated elements and novel gene families across ecological guilds.</title>
        <authorList>
            <consortium name="Lawrence Berkeley National Laboratory"/>
            <person name="Harder C.B."/>
            <person name="Miyauchi S."/>
            <person name="Viragh M."/>
            <person name="Kuo A."/>
            <person name="Thoen E."/>
            <person name="Andreopoulos B."/>
            <person name="Lu D."/>
            <person name="Skrede I."/>
            <person name="Drula E."/>
            <person name="Henrissat B."/>
            <person name="Morin E."/>
            <person name="Kohler A."/>
            <person name="Barry K."/>
            <person name="LaButti K."/>
            <person name="Morin E."/>
            <person name="Salamov A."/>
            <person name="Lipzen A."/>
            <person name="Mereny Z."/>
            <person name="Hegedus B."/>
            <person name="Baldrian P."/>
            <person name="Stursova M."/>
            <person name="Weitz H."/>
            <person name="Taylor A."/>
            <person name="Grigoriev I.V."/>
            <person name="Nagy L.G."/>
            <person name="Martin F."/>
            <person name="Kauserud H."/>
        </authorList>
    </citation>
    <scope>NUCLEOTIDE SEQUENCE</scope>
    <source>
        <strain evidence="2">CBHHK200</strain>
    </source>
</reference>
<protein>
    <submittedName>
        <fullName evidence="2">Uncharacterized protein</fullName>
    </submittedName>
</protein>
<feature type="region of interest" description="Disordered" evidence="1">
    <location>
        <begin position="93"/>
        <end position="123"/>
    </location>
</feature>
<dbReference type="Proteomes" id="UP001218188">
    <property type="component" value="Unassembled WGS sequence"/>
</dbReference>
<organism evidence="2 3">
    <name type="scientific">Mycena alexandri</name>
    <dbReference type="NCBI Taxonomy" id="1745969"/>
    <lineage>
        <taxon>Eukaryota</taxon>
        <taxon>Fungi</taxon>
        <taxon>Dikarya</taxon>
        <taxon>Basidiomycota</taxon>
        <taxon>Agaricomycotina</taxon>
        <taxon>Agaricomycetes</taxon>
        <taxon>Agaricomycetidae</taxon>
        <taxon>Agaricales</taxon>
        <taxon>Marasmiineae</taxon>
        <taxon>Mycenaceae</taxon>
        <taxon>Mycena</taxon>
    </lineage>
</organism>
<name>A0AAD6RVZ1_9AGAR</name>
<dbReference type="EMBL" id="JARJCM010000538">
    <property type="protein sequence ID" value="KAJ7016318.1"/>
    <property type="molecule type" value="Genomic_DNA"/>
</dbReference>
<accession>A0AAD6RVZ1</accession>
<proteinExistence type="predicted"/>
<evidence type="ECO:0000313" key="2">
    <source>
        <dbReference type="EMBL" id="KAJ7016318.1"/>
    </source>
</evidence>
<feature type="compositionally biased region" description="Basic and acidic residues" evidence="1">
    <location>
        <begin position="103"/>
        <end position="123"/>
    </location>
</feature>
<evidence type="ECO:0000313" key="3">
    <source>
        <dbReference type="Proteomes" id="UP001218188"/>
    </source>
</evidence>
<keyword evidence="3" id="KW-1185">Reference proteome</keyword>
<gene>
    <name evidence="2" type="ORF">C8F04DRAFT_1202643</name>
</gene>
<comment type="caution">
    <text evidence="2">The sequence shown here is derived from an EMBL/GenBank/DDBJ whole genome shotgun (WGS) entry which is preliminary data.</text>
</comment>